<sequence length="154" mass="16370">MLASFYSFTLEQFFMKLWLAAVALMTASSLAHADSDSKAITVYQDPNCGCCSGWVDHMRGEGFEVTAIKTQDVTSVKQKLGVPAQLSSCHTGVINETGQIVEGHVPANVVRKMLTNPTIKGVAAPGMPVNAPGMGTMDGNLVTVDFTGKPFSKD</sequence>
<evidence type="ECO:0000313" key="2">
    <source>
        <dbReference type="EMBL" id="GAA0781144.1"/>
    </source>
</evidence>
<keyword evidence="3" id="KW-1185">Reference proteome</keyword>
<dbReference type="Pfam" id="PF04214">
    <property type="entry name" value="DUF411"/>
    <property type="match status" value="1"/>
</dbReference>
<organism evidence="2 3">
    <name type="scientific">Castellaniella ginsengisoli</name>
    <dbReference type="NCBI Taxonomy" id="546114"/>
    <lineage>
        <taxon>Bacteria</taxon>
        <taxon>Pseudomonadati</taxon>
        <taxon>Pseudomonadota</taxon>
        <taxon>Betaproteobacteria</taxon>
        <taxon>Burkholderiales</taxon>
        <taxon>Alcaligenaceae</taxon>
        <taxon>Castellaniella</taxon>
    </lineage>
</organism>
<reference evidence="2 3" key="1">
    <citation type="journal article" date="2019" name="Int. J. Syst. Evol. Microbiol.">
        <title>The Global Catalogue of Microorganisms (GCM) 10K type strain sequencing project: providing services to taxonomists for standard genome sequencing and annotation.</title>
        <authorList>
            <consortium name="The Broad Institute Genomics Platform"/>
            <consortium name="The Broad Institute Genome Sequencing Center for Infectious Disease"/>
            <person name="Wu L."/>
            <person name="Ma J."/>
        </authorList>
    </citation>
    <scope>NUCLEOTIDE SEQUENCE [LARGE SCALE GENOMIC DNA]</scope>
    <source>
        <strain evidence="2 3">JCM 15515</strain>
    </source>
</reference>
<dbReference type="EMBL" id="BAAAEX010000011">
    <property type="protein sequence ID" value="GAA0781144.1"/>
    <property type="molecule type" value="Genomic_DNA"/>
</dbReference>
<dbReference type="Proteomes" id="UP001500573">
    <property type="component" value="Unassembled WGS sequence"/>
</dbReference>
<name>A0ABN1L0N6_9BURK</name>
<accession>A0ABN1L0N6</accession>
<feature type="signal peptide" evidence="1">
    <location>
        <begin position="1"/>
        <end position="33"/>
    </location>
</feature>
<evidence type="ECO:0000313" key="3">
    <source>
        <dbReference type="Proteomes" id="UP001500573"/>
    </source>
</evidence>
<comment type="caution">
    <text evidence="2">The sequence shown here is derived from an EMBL/GenBank/DDBJ whole genome shotgun (WGS) entry which is preliminary data.</text>
</comment>
<protein>
    <submittedName>
        <fullName evidence="2">DUF411 domain-containing protein</fullName>
    </submittedName>
</protein>
<gene>
    <name evidence="2" type="ORF">GCM10009108_22150</name>
</gene>
<dbReference type="InterPro" id="IPR007332">
    <property type="entry name" value="DUF411"/>
</dbReference>
<evidence type="ECO:0000256" key="1">
    <source>
        <dbReference type="SAM" id="SignalP"/>
    </source>
</evidence>
<proteinExistence type="predicted"/>
<feature type="chain" id="PRO_5045548044" evidence="1">
    <location>
        <begin position="34"/>
        <end position="154"/>
    </location>
</feature>
<keyword evidence="1" id="KW-0732">Signal</keyword>